<dbReference type="GO" id="GO:0015165">
    <property type="term" value="F:pyrimidine nucleotide-sugar transmembrane transporter activity"/>
    <property type="evidence" value="ECO:0007669"/>
    <property type="project" value="InterPro"/>
</dbReference>
<feature type="transmembrane region" description="Helical" evidence="5">
    <location>
        <begin position="248"/>
        <end position="268"/>
    </location>
</feature>
<keyword evidence="2 5" id="KW-0812">Transmembrane</keyword>
<evidence type="ECO:0000256" key="1">
    <source>
        <dbReference type="ARBA" id="ARBA00004141"/>
    </source>
</evidence>
<accession>A0A7S3BES9</accession>
<proteinExistence type="predicted"/>
<comment type="subcellular location">
    <subcellularLocation>
        <location evidence="1">Membrane</location>
        <topology evidence="1">Multi-pass membrane protein</topology>
    </subcellularLocation>
</comment>
<feature type="transmembrane region" description="Helical" evidence="5">
    <location>
        <begin position="274"/>
        <end position="296"/>
    </location>
</feature>
<feature type="transmembrane region" description="Helical" evidence="5">
    <location>
        <begin position="110"/>
        <end position="128"/>
    </location>
</feature>
<dbReference type="GO" id="GO:0000139">
    <property type="term" value="C:Golgi membrane"/>
    <property type="evidence" value="ECO:0007669"/>
    <property type="project" value="InterPro"/>
</dbReference>
<dbReference type="AlphaFoldDB" id="A0A7S3BES9"/>
<dbReference type="InterPro" id="IPR007271">
    <property type="entry name" value="Nuc_sug_transpt"/>
</dbReference>
<protein>
    <submittedName>
        <fullName evidence="6">Uncharacterized protein</fullName>
    </submittedName>
</protein>
<dbReference type="NCBIfam" id="TIGR00803">
    <property type="entry name" value="nst"/>
    <property type="match status" value="1"/>
</dbReference>
<dbReference type="SUPFAM" id="SSF103481">
    <property type="entry name" value="Multidrug resistance efflux transporter EmrE"/>
    <property type="match status" value="1"/>
</dbReference>
<dbReference type="PANTHER" id="PTHR10231">
    <property type="entry name" value="NUCLEOTIDE-SUGAR TRANSMEMBRANE TRANSPORTER"/>
    <property type="match status" value="1"/>
</dbReference>
<dbReference type="Pfam" id="PF04142">
    <property type="entry name" value="Nuc_sug_transp"/>
    <property type="match status" value="1"/>
</dbReference>
<organism evidence="6">
    <name type="scientific">Haptolina ericina</name>
    <dbReference type="NCBI Taxonomy" id="156174"/>
    <lineage>
        <taxon>Eukaryota</taxon>
        <taxon>Haptista</taxon>
        <taxon>Haptophyta</taxon>
        <taxon>Prymnesiophyceae</taxon>
        <taxon>Prymnesiales</taxon>
        <taxon>Prymnesiaceae</taxon>
        <taxon>Haptolina</taxon>
    </lineage>
</organism>
<dbReference type="EMBL" id="HBHX01051592">
    <property type="protein sequence ID" value="CAE0131072.1"/>
    <property type="molecule type" value="Transcribed_RNA"/>
</dbReference>
<gene>
    <name evidence="6" type="ORF">HERI1096_LOCUS28485</name>
</gene>
<evidence type="ECO:0000256" key="2">
    <source>
        <dbReference type="ARBA" id="ARBA00022692"/>
    </source>
</evidence>
<feature type="transmembrane region" description="Helical" evidence="5">
    <location>
        <begin position="326"/>
        <end position="344"/>
    </location>
</feature>
<dbReference type="InterPro" id="IPR037185">
    <property type="entry name" value="EmrE-like"/>
</dbReference>
<keyword evidence="4 5" id="KW-0472">Membrane</keyword>
<evidence type="ECO:0000256" key="3">
    <source>
        <dbReference type="ARBA" id="ARBA00022989"/>
    </source>
</evidence>
<evidence type="ECO:0000256" key="4">
    <source>
        <dbReference type="ARBA" id="ARBA00023136"/>
    </source>
</evidence>
<keyword evidence="3 5" id="KW-1133">Transmembrane helix</keyword>
<evidence type="ECO:0000313" key="6">
    <source>
        <dbReference type="EMBL" id="CAE0131072.1"/>
    </source>
</evidence>
<evidence type="ECO:0000256" key="5">
    <source>
        <dbReference type="SAM" id="Phobius"/>
    </source>
</evidence>
<sequence>MQPPLLFRTYWRSISREVLMYGAICVLLTLQNSSYTLLRRYSSGVLQEQASSQSILAMGEVFKALFCIWMLAHDRLKRAPSADDDDGAAPRESASVLGQAKRLTTSSLPMAVPAVIFLAMNLLSFISLRRISASAFTLIQQSKIIFTAVLSRLILGKSISAQRWRALISLLLAVLIICYETRRQMRAVDCNEVAPEAPHIAMEASSADFAAGVAAVAMEAALSGLSNVYFEKVLKSTSLSVWERNIQLASYSLVIYLPTAVWVNPSLFYGWSPLTWVVALLGAFGGILIGLVINYCDSIVKNLALSCAIILTAVIDFFCFAGPMTLPIIAAGGSIVVSIINYTSSM</sequence>
<name>A0A7S3BES9_9EUKA</name>
<reference evidence="6" key="1">
    <citation type="submission" date="2021-01" db="EMBL/GenBank/DDBJ databases">
        <authorList>
            <person name="Corre E."/>
            <person name="Pelletier E."/>
            <person name="Niang G."/>
            <person name="Scheremetjew M."/>
            <person name="Finn R."/>
            <person name="Kale V."/>
            <person name="Holt S."/>
            <person name="Cochrane G."/>
            <person name="Meng A."/>
            <person name="Brown T."/>
            <person name="Cohen L."/>
        </authorList>
    </citation>
    <scope>NUCLEOTIDE SEQUENCE</scope>
    <source>
        <strain evidence="6">CCMP281</strain>
    </source>
</reference>